<keyword evidence="4" id="KW-1185">Reference proteome</keyword>
<gene>
    <name evidence="3" type="ORF">MCOR_364</name>
</gene>
<evidence type="ECO:0000313" key="4">
    <source>
        <dbReference type="Proteomes" id="UP000507470"/>
    </source>
</evidence>
<dbReference type="Proteomes" id="UP000507470">
    <property type="component" value="Unassembled WGS sequence"/>
</dbReference>
<feature type="chain" id="PRO_5026973401" description="EGF-like domain-containing protein" evidence="2">
    <location>
        <begin position="21"/>
        <end position="212"/>
    </location>
</feature>
<reference evidence="3 4" key="1">
    <citation type="submission" date="2020-06" db="EMBL/GenBank/DDBJ databases">
        <authorList>
            <person name="Li R."/>
            <person name="Bekaert M."/>
        </authorList>
    </citation>
    <scope>NUCLEOTIDE SEQUENCE [LARGE SCALE GENOMIC DNA]</scope>
    <source>
        <strain evidence="4">wild</strain>
    </source>
</reference>
<dbReference type="EMBL" id="CACVKT020000101">
    <property type="protein sequence ID" value="CAC5355929.1"/>
    <property type="molecule type" value="Genomic_DNA"/>
</dbReference>
<proteinExistence type="predicted"/>
<keyword evidence="2" id="KW-0732">Signal</keyword>
<feature type="region of interest" description="Disordered" evidence="1">
    <location>
        <begin position="193"/>
        <end position="212"/>
    </location>
</feature>
<sequence>METYFTVLLVSILLMSCCAAVENTNCTSDANCTTINSECDTSISRCRCGIRFYDSGTNCQPRGYNGEDCTDNVANSCLFTGQLVCKNDNKCSCPNTDTHYWDATSMTCKPKKPLGGDCSAAIECLVANSECATKCQCQVNIYDTDNADSGGTCEPFGGTSSEVSVGKELEANVTGLTPGVMYTITVISVDSNSRSAVQKTSPQPVNQATSMF</sequence>
<dbReference type="InterPro" id="IPR013783">
    <property type="entry name" value="Ig-like_fold"/>
</dbReference>
<protein>
    <recommendedName>
        <fullName evidence="5">EGF-like domain-containing protein</fullName>
    </recommendedName>
</protein>
<evidence type="ECO:0000256" key="2">
    <source>
        <dbReference type="SAM" id="SignalP"/>
    </source>
</evidence>
<name>A0A6J7ZWW3_MYTCO</name>
<dbReference type="OrthoDB" id="9985878at2759"/>
<organism evidence="3 4">
    <name type="scientific">Mytilus coruscus</name>
    <name type="common">Sea mussel</name>
    <dbReference type="NCBI Taxonomy" id="42192"/>
    <lineage>
        <taxon>Eukaryota</taxon>
        <taxon>Metazoa</taxon>
        <taxon>Spiralia</taxon>
        <taxon>Lophotrochozoa</taxon>
        <taxon>Mollusca</taxon>
        <taxon>Bivalvia</taxon>
        <taxon>Autobranchia</taxon>
        <taxon>Pteriomorphia</taxon>
        <taxon>Mytilida</taxon>
        <taxon>Mytiloidea</taxon>
        <taxon>Mytilidae</taxon>
        <taxon>Mytilinae</taxon>
        <taxon>Mytilus</taxon>
    </lineage>
</organism>
<dbReference type="Gene3D" id="2.60.40.10">
    <property type="entry name" value="Immunoglobulins"/>
    <property type="match status" value="1"/>
</dbReference>
<accession>A0A6J7ZWW3</accession>
<dbReference type="InterPro" id="IPR003961">
    <property type="entry name" value="FN3_dom"/>
</dbReference>
<feature type="signal peptide" evidence="2">
    <location>
        <begin position="1"/>
        <end position="20"/>
    </location>
</feature>
<dbReference type="CDD" id="cd00063">
    <property type="entry name" value="FN3"/>
    <property type="match status" value="1"/>
</dbReference>
<evidence type="ECO:0000313" key="3">
    <source>
        <dbReference type="EMBL" id="CAC5355929.1"/>
    </source>
</evidence>
<dbReference type="AlphaFoldDB" id="A0A6J7ZWW3"/>
<evidence type="ECO:0008006" key="5">
    <source>
        <dbReference type="Google" id="ProtNLM"/>
    </source>
</evidence>
<evidence type="ECO:0000256" key="1">
    <source>
        <dbReference type="SAM" id="MobiDB-lite"/>
    </source>
</evidence>